<dbReference type="PaxDb" id="3708-A0A078JAS6"/>
<name>A0A078JAS6_BRANA</name>
<evidence type="ECO:0000313" key="3">
    <source>
        <dbReference type="EMBL" id="CDY62654.1"/>
    </source>
</evidence>
<keyword evidence="4" id="KW-1185">Reference proteome</keyword>
<dbReference type="AlphaFoldDB" id="A0A078JAS6"/>
<feature type="compositionally biased region" description="Basic residues" evidence="1">
    <location>
        <begin position="12"/>
        <end position="21"/>
    </location>
</feature>
<dbReference type="Proteomes" id="UP001295469">
    <property type="component" value="Chromosome A03"/>
</dbReference>
<dbReference type="EMBL" id="HG994357">
    <property type="protein sequence ID" value="CAF2133374.1"/>
    <property type="molecule type" value="Genomic_DNA"/>
</dbReference>
<evidence type="ECO:0000313" key="2">
    <source>
        <dbReference type="EMBL" id="CAF2133374.1"/>
    </source>
</evidence>
<dbReference type="EMBL" id="LK034176">
    <property type="protein sequence ID" value="CDY62654.1"/>
    <property type="molecule type" value="Genomic_DNA"/>
</dbReference>
<protein>
    <submittedName>
        <fullName evidence="2">(rape) hypothetical protein</fullName>
    </submittedName>
    <submittedName>
        <fullName evidence="3">BnaAnng18250D protein</fullName>
    </submittedName>
</protein>
<proteinExistence type="predicted"/>
<reference evidence="2" key="3">
    <citation type="submission" date="2021-01" db="EMBL/GenBank/DDBJ databases">
        <authorList>
            <consortium name="Genoscope - CEA"/>
            <person name="William W."/>
        </authorList>
    </citation>
    <scope>NUCLEOTIDE SEQUENCE</scope>
</reference>
<accession>A0A078JAS6</accession>
<organism evidence="3 4">
    <name type="scientific">Brassica napus</name>
    <name type="common">Rape</name>
    <dbReference type="NCBI Taxonomy" id="3708"/>
    <lineage>
        <taxon>Eukaryota</taxon>
        <taxon>Viridiplantae</taxon>
        <taxon>Streptophyta</taxon>
        <taxon>Embryophyta</taxon>
        <taxon>Tracheophyta</taxon>
        <taxon>Spermatophyta</taxon>
        <taxon>Magnoliopsida</taxon>
        <taxon>eudicotyledons</taxon>
        <taxon>Gunneridae</taxon>
        <taxon>Pentapetalae</taxon>
        <taxon>rosids</taxon>
        <taxon>malvids</taxon>
        <taxon>Brassicales</taxon>
        <taxon>Brassicaceae</taxon>
        <taxon>Brassiceae</taxon>
        <taxon>Brassica</taxon>
    </lineage>
</organism>
<sequence>MDTDDGRGGPDKHRRSARKTKATVDDDGGSKLRRRNSRKTTNLMATEANKRPIAAQKQATEGKQVKVWCFLFWIGGFK</sequence>
<dbReference type="OMA" id="RGGPDKH"/>
<dbReference type="Gramene" id="CDY62654">
    <property type="protein sequence ID" value="CDY62654"/>
    <property type="gene ID" value="GSBRNA2T00037467001"/>
</dbReference>
<feature type="region of interest" description="Disordered" evidence="1">
    <location>
        <begin position="1"/>
        <end position="59"/>
    </location>
</feature>
<reference evidence="3 4" key="1">
    <citation type="journal article" date="2014" name="Science">
        <title>Plant genetics. Early allopolyploid evolution in the post-Neolithic Brassica napus oilseed genome.</title>
        <authorList>
            <person name="Chalhoub B."/>
            <person name="Denoeud F."/>
            <person name="Liu S."/>
            <person name="Parkin I.A."/>
            <person name="Tang H."/>
            <person name="Wang X."/>
            <person name="Chiquet J."/>
            <person name="Belcram H."/>
            <person name="Tong C."/>
            <person name="Samans B."/>
            <person name="Correa M."/>
            <person name="Da Silva C."/>
            <person name="Just J."/>
            <person name="Falentin C."/>
            <person name="Koh C.S."/>
            <person name="Le Clainche I."/>
            <person name="Bernard M."/>
            <person name="Bento P."/>
            <person name="Noel B."/>
            <person name="Labadie K."/>
            <person name="Alberti A."/>
            <person name="Charles M."/>
            <person name="Arnaud D."/>
            <person name="Guo H."/>
            <person name="Daviaud C."/>
            <person name="Alamery S."/>
            <person name="Jabbari K."/>
            <person name="Zhao M."/>
            <person name="Edger P.P."/>
            <person name="Chelaifa H."/>
            <person name="Tack D."/>
            <person name="Lassalle G."/>
            <person name="Mestiri I."/>
            <person name="Schnel N."/>
            <person name="Le Paslier M.C."/>
            <person name="Fan G."/>
            <person name="Renault V."/>
            <person name="Bayer P.E."/>
            <person name="Golicz A.A."/>
            <person name="Manoli S."/>
            <person name="Lee T.H."/>
            <person name="Thi V.H."/>
            <person name="Chalabi S."/>
            <person name="Hu Q."/>
            <person name="Fan C."/>
            <person name="Tollenaere R."/>
            <person name="Lu Y."/>
            <person name="Battail C."/>
            <person name="Shen J."/>
            <person name="Sidebottom C.H."/>
            <person name="Wang X."/>
            <person name="Canaguier A."/>
            <person name="Chauveau A."/>
            <person name="Berard A."/>
            <person name="Deniot G."/>
            <person name="Guan M."/>
            <person name="Liu Z."/>
            <person name="Sun F."/>
            <person name="Lim Y.P."/>
            <person name="Lyons E."/>
            <person name="Town C.D."/>
            <person name="Bancroft I."/>
            <person name="Wang X."/>
            <person name="Meng J."/>
            <person name="Ma J."/>
            <person name="Pires J.C."/>
            <person name="King G.J."/>
            <person name="Brunel D."/>
            <person name="Delourme R."/>
            <person name="Renard M."/>
            <person name="Aury J.M."/>
            <person name="Adams K.L."/>
            <person name="Batley J."/>
            <person name="Snowdon R.J."/>
            <person name="Tost J."/>
            <person name="Edwards D."/>
            <person name="Zhou Y."/>
            <person name="Hua W."/>
            <person name="Sharpe A.G."/>
            <person name="Paterson A.H."/>
            <person name="Guan C."/>
            <person name="Wincker P."/>
        </authorList>
    </citation>
    <scope>NUCLEOTIDE SEQUENCE [LARGE SCALE GENOMIC DNA]</scope>
    <source>
        <strain evidence="4">cv. Darmor-bzh</strain>
    </source>
</reference>
<dbReference type="Proteomes" id="UP000028999">
    <property type="component" value="Unassembled WGS sequence"/>
</dbReference>
<feature type="compositionally biased region" description="Basic and acidic residues" evidence="1">
    <location>
        <begin position="1"/>
        <end position="11"/>
    </location>
</feature>
<evidence type="ECO:0000313" key="4">
    <source>
        <dbReference type="Proteomes" id="UP000028999"/>
    </source>
</evidence>
<reference evidence="3" key="2">
    <citation type="submission" date="2014-06" db="EMBL/GenBank/DDBJ databases">
        <authorList>
            <person name="Genoscope - CEA"/>
        </authorList>
    </citation>
    <scope>NUCLEOTIDE SEQUENCE</scope>
</reference>
<evidence type="ECO:0000256" key="1">
    <source>
        <dbReference type="SAM" id="MobiDB-lite"/>
    </source>
</evidence>
<gene>
    <name evidence="3" type="primary">BnaAnng18250D</name>
    <name evidence="2" type="ORF">DARMORV10_A03P64590.1</name>
    <name evidence="3" type="ORF">GSBRNA2T00037467001</name>
</gene>